<sequence>MIKELFPNLFNFKIKKLKYIKNFNNKISLKLIIYSSFDKYFIKNILEYFLNKKLISINIQNQKSYKVIYITYNY</sequence>
<reference evidence="1" key="1">
    <citation type="journal article" date="2019" name="Genome Biol. Evol.">
        <title>Nephromyces represents a diverse and novel lineage of the Apicomplexa that has retained apicoplasts.</title>
        <authorList>
            <person name="Munoz-Gomez S.A."/>
            <person name="Durnin K."/>
            <person name="Eme L."/>
            <person name="Paight C."/>
            <person name="Lane C.E."/>
            <person name="Saffo M.B."/>
            <person name="Slamovits C.H."/>
        </authorList>
    </citation>
    <scope>NUCLEOTIDE SEQUENCE</scope>
    <source>
        <strain evidence="1">442</strain>
    </source>
</reference>
<organism evidence="1">
    <name type="scientific">Nephromyces sp. ex Molgula occidentalis</name>
    <dbReference type="NCBI Taxonomy" id="2544991"/>
    <lineage>
        <taxon>Eukaryota</taxon>
        <taxon>Sar</taxon>
        <taxon>Alveolata</taxon>
        <taxon>Apicomplexa</taxon>
        <taxon>Aconoidasida</taxon>
        <taxon>Nephromycida</taxon>
        <taxon>Nephromyces</taxon>
    </lineage>
</organism>
<dbReference type="AlphaFoldDB" id="A0A5C1H899"/>
<protein>
    <submittedName>
        <fullName evidence="1">Uncharacterized protein</fullName>
    </submittedName>
</protein>
<name>A0A5C1H899_9APIC</name>
<accession>A0A5C1H899</accession>
<proteinExistence type="predicted"/>
<dbReference type="EMBL" id="MK573200">
    <property type="protein sequence ID" value="QEM01606.1"/>
    <property type="molecule type" value="Genomic_DNA"/>
</dbReference>
<gene>
    <name evidence="1" type="primary">orf83</name>
</gene>
<evidence type="ECO:0000313" key="1">
    <source>
        <dbReference type="EMBL" id="QEM01606.1"/>
    </source>
</evidence>